<dbReference type="InterPro" id="IPR000182">
    <property type="entry name" value="GNAT_dom"/>
</dbReference>
<evidence type="ECO:0000259" key="4">
    <source>
        <dbReference type="PROSITE" id="PS51186"/>
    </source>
</evidence>
<proteinExistence type="inferred from homology"/>
<dbReference type="Pfam" id="PF13302">
    <property type="entry name" value="Acetyltransf_3"/>
    <property type="match status" value="1"/>
</dbReference>
<organism evidence="5 6">
    <name type="scientific">Nostocoides japonicum T1-X7</name>
    <dbReference type="NCBI Taxonomy" id="1194083"/>
    <lineage>
        <taxon>Bacteria</taxon>
        <taxon>Bacillati</taxon>
        <taxon>Actinomycetota</taxon>
        <taxon>Actinomycetes</taxon>
        <taxon>Micrococcales</taxon>
        <taxon>Intrasporangiaceae</taxon>
        <taxon>Nostocoides</taxon>
    </lineage>
</organism>
<keyword evidence="1 5" id="KW-0808">Transferase</keyword>
<name>A0A077LUI8_9MICO</name>
<dbReference type="GO" id="GO:0005737">
    <property type="term" value="C:cytoplasm"/>
    <property type="evidence" value="ECO:0007669"/>
    <property type="project" value="TreeGrafter"/>
</dbReference>
<dbReference type="SUPFAM" id="SSF55729">
    <property type="entry name" value="Acyl-CoA N-acyltransferases (Nat)"/>
    <property type="match status" value="1"/>
</dbReference>
<comment type="similarity">
    <text evidence="3">Belongs to the acetyltransferase family. RimJ subfamily.</text>
</comment>
<dbReference type="STRING" id="1194083.BN12_200004"/>
<evidence type="ECO:0000256" key="2">
    <source>
        <dbReference type="ARBA" id="ARBA00023315"/>
    </source>
</evidence>
<dbReference type="PANTHER" id="PTHR43792">
    <property type="entry name" value="GNAT FAMILY, PUTATIVE (AFU_ORTHOLOGUE AFUA_3G00765)-RELATED-RELATED"/>
    <property type="match status" value="1"/>
</dbReference>
<dbReference type="PROSITE" id="PS51186">
    <property type="entry name" value="GNAT"/>
    <property type="match status" value="1"/>
</dbReference>
<dbReference type="PANTHER" id="PTHR43792:SF8">
    <property type="entry name" value="[RIBOSOMAL PROTEIN US5]-ALANINE N-ACETYLTRANSFERASE"/>
    <property type="match status" value="1"/>
</dbReference>
<sequence>MRYADATVEVRPTTGDGPGPVIFHRRQTVGWPVRLEATSPAGDRVVLRPLTAEDEPAYLTLRRENAAWLAPWDATQPNPAEPGRTYTQMLRTVDEEADAGRALPFGIEVGGSLAGQVNLSNIVMGSFRSCNAGYWIARAVAGRGVMPTALAAAADHAFFTVGLHRLEVNIRPENAASLAVVRKLGLRDEGIRERYLHIAGSWCDHRSFAVTVEELDGGRLADRLTAPNTP</sequence>
<dbReference type="AlphaFoldDB" id="A0A077LUI8"/>
<dbReference type="Gene3D" id="3.40.630.30">
    <property type="match status" value="1"/>
</dbReference>
<accession>A0A077LUI8</accession>
<protein>
    <submittedName>
        <fullName evidence="5">Ribosomal-protein-alanine N-acetyltransferase</fullName>
    </submittedName>
</protein>
<evidence type="ECO:0000313" key="6">
    <source>
        <dbReference type="Proteomes" id="UP000035721"/>
    </source>
</evidence>
<dbReference type="OrthoDB" id="5242221at2"/>
<reference evidence="5 6" key="1">
    <citation type="journal article" date="2013" name="ISME J.">
        <title>A metabolic model for members of the genus Tetrasphaera involved in enhanced biological phosphorus removal.</title>
        <authorList>
            <person name="Kristiansen R."/>
            <person name="Nguyen H.T.T."/>
            <person name="Saunders A.M."/>
            <person name="Nielsen J.L."/>
            <person name="Wimmer R."/>
            <person name="Le V.Q."/>
            <person name="McIlroy S.J."/>
            <person name="Petrovski S."/>
            <person name="Seviour R.J."/>
            <person name="Calteau A."/>
            <person name="Nielsen K.L."/>
            <person name="Nielsen P.H."/>
        </authorList>
    </citation>
    <scope>NUCLEOTIDE SEQUENCE [LARGE SCALE GENOMIC DNA]</scope>
    <source>
        <strain evidence="5 6">T1-X7</strain>
    </source>
</reference>
<dbReference type="GO" id="GO:0008999">
    <property type="term" value="F:protein-N-terminal-alanine acetyltransferase activity"/>
    <property type="evidence" value="ECO:0007669"/>
    <property type="project" value="TreeGrafter"/>
</dbReference>
<evidence type="ECO:0000256" key="1">
    <source>
        <dbReference type="ARBA" id="ARBA00022679"/>
    </source>
</evidence>
<dbReference type="InterPro" id="IPR051531">
    <property type="entry name" value="N-acetyltransferase"/>
</dbReference>
<keyword evidence="6" id="KW-1185">Reference proteome</keyword>
<dbReference type="InterPro" id="IPR016181">
    <property type="entry name" value="Acyl_CoA_acyltransferase"/>
</dbReference>
<evidence type="ECO:0000313" key="5">
    <source>
        <dbReference type="EMBL" id="CCH77508.1"/>
    </source>
</evidence>
<evidence type="ECO:0000256" key="3">
    <source>
        <dbReference type="ARBA" id="ARBA00038502"/>
    </source>
</evidence>
<feature type="domain" description="N-acetyltransferase" evidence="4">
    <location>
        <begin position="45"/>
        <end position="213"/>
    </location>
</feature>
<dbReference type="Proteomes" id="UP000035721">
    <property type="component" value="Unassembled WGS sequence"/>
</dbReference>
<keyword evidence="2" id="KW-0012">Acyltransferase</keyword>
<comment type="caution">
    <text evidence="5">The sequence shown here is derived from an EMBL/GenBank/DDBJ whole genome shotgun (WGS) entry which is preliminary data.</text>
</comment>
<dbReference type="EMBL" id="CAJB01000113">
    <property type="protein sequence ID" value="CCH77508.1"/>
    <property type="molecule type" value="Genomic_DNA"/>
</dbReference>
<gene>
    <name evidence="5" type="ORF">BN12_200004</name>
</gene>